<proteinExistence type="predicted"/>
<sequence>MNARRMFRNHLSVAAVMTAFLVTDGLMGGYFIPAGSIVSSAEARVGRPLTPGSVAGVARRTTRRVVRRSTIYVAALPPACVRTSINGATVWQCGGTYYHPYGGRYVVVYVN</sequence>
<gene>
    <name evidence="1" type="ORF">CIT31_09725</name>
</gene>
<dbReference type="AlphaFoldDB" id="A0A271KKV7"/>
<dbReference type="EMBL" id="NPKH01000018">
    <property type="protein sequence ID" value="PAP95619.1"/>
    <property type="molecule type" value="Genomic_DNA"/>
</dbReference>
<evidence type="ECO:0000313" key="2">
    <source>
        <dbReference type="Proteomes" id="UP000215931"/>
    </source>
</evidence>
<dbReference type="RefSeq" id="WP_095518439.1">
    <property type="nucleotide sequence ID" value="NZ_NPKH01000018.1"/>
</dbReference>
<name>A0A271KKV7_9HYPH</name>
<evidence type="ECO:0000313" key="1">
    <source>
        <dbReference type="EMBL" id="PAP95619.1"/>
    </source>
</evidence>
<organism evidence="1 2">
    <name type="scientific">Mesorhizobium wenxiniae</name>
    <dbReference type="NCBI Taxonomy" id="2014805"/>
    <lineage>
        <taxon>Bacteria</taxon>
        <taxon>Pseudomonadati</taxon>
        <taxon>Pseudomonadota</taxon>
        <taxon>Alphaproteobacteria</taxon>
        <taxon>Hyphomicrobiales</taxon>
        <taxon>Phyllobacteriaceae</taxon>
        <taxon>Mesorhizobium</taxon>
    </lineage>
</organism>
<accession>A0A271KKV7</accession>
<reference evidence="1 2" key="1">
    <citation type="submission" date="2017-08" db="EMBL/GenBank/DDBJ databases">
        <title>Mesorhizobium wenxinae sp. nov., a novel rhizobial species isolated from root nodules of chickpea (Cicer arietinum L.).</title>
        <authorList>
            <person name="Zhang J."/>
        </authorList>
    </citation>
    <scope>NUCLEOTIDE SEQUENCE [LARGE SCALE GENOMIC DNA]</scope>
    <source>
        <strain evidence="2">WYCCWR 10019</strain>
    </source>
</reference>
<comment type="caution">
    <text evidence="1">The sequence shown here is derived from an EMBL/GenBank/DDBJ whole genome shotgun (WGS) entry which is preliminary data.</text>
</comment>
<dbReference type="OrthoDB" id="8283662at2"/>
<keyword evidence="2" id="KW-1185">Reference proteome</keyword>
<protein>
    <submittedName>
        <fullName evidence="1">Uncharacterized protein</fullName>
    </submittedName>
</protein>
<dbReference type="Proteomes" id="UP000215931">
    <property type="component" value="Unassembled WGS sequence"/>
</dbReference>